<dbReference type="AlphaFoldDB" id="A0A1C5JWU0"/>
<organism evidence="7 8">
    <name type="scientific">Micromonospora siamensis</name>
    <dbReference type="NCBI Taxonomy" id="299152"/>
    <lineage>
        <taxon>Bacteria</taxon>
        <taxon>Bacillati</taxon>
        <taxon>Actinomycetota</taxon>
        <taxon>Actinomycetes</taxon>
        <taxon>Micromonosporales</taxon>
        <taxon>Micromonosporaceae</taxon>
        <taxon>Micromonospora</taxon>
    </lineage>
</organism>
<evidence type="ECO:0000259" key="6">
    <source>
        <dbReference type="Pfam" id="PF07291"/>
    </source>
</evidence>
<evidence type="ECO:0000313" key="7">
    <source>
        <dbReference type="EMBL" id="SCG74993.1"/>
    </source>
</evidence>
<dbReference type="Pfam" id="PF07291">
    <property type="entry name" value="MauE"/>
    <property type="match status" value="1"/>
</dbReference>
<feature type="transmembrane region" description="Helical" evidence="5">
    <location>
        <begin position="69"/>
        <end position="91"/>
    </location>
</feature>
<evidence type="ECO:0000256" key="3">
    <source>
        <dbReference type="ARBA" id="ARBA00022989"/>
    </source>
</evidence>
<keyword evidence="8" id="KW-1185">Reference proteome</keyword>
<accession>A0A1C5JWU0</accession>
<dbReference type="Proteomes" id="UP000198210">
    <property type="component" value="Chromosome I"/>
</dbReference>
<evidence type="ECO:0000256" key="5">
    <source>
        <dbReference type="SAM" id="Phobius"/>
    </source>
</evidence>
<sequence length="182" mass="18226">MCRSLLATVFVVAALSKIAGRPAWLGFVQSLRELNQVPDAAVRPAAITTVTTEALVVVLLLVPSPTAGMVGSAIAAGLLAAFVVVIGLAIARGNRTPCRCFGTSNVPLGWPHVVRNLVLIGVAGLGLLSASAAGTTPAATVLLAGAGGLVAGILITAAEDIVALVRPAGPPRPTSVSRRASR</sequence>
<feature type="domain" description="Methylamine utilisation protein MauE" evidence="6">
    <location>
        <begin position="2"/>
        <end position="128"/>
    </location>
</feature>
<keyword evidence="4 5" id="KW-0472">Membrane</keyword>
<comment type="subcellular location">
    <subcellularLocation>
        <location evidence="1">Membrane</location>
        <topology evidence="1">Multi-pass membrane protein</topology>
    </subcellularLocation>
</comment>
<dbReference type="GO" id="GO:0030416">
    <property type="term" value="P:methylamine metabolic process"/>
    <property type="evidence" value="ECO:0007669"/>
    <property type="project" value="InterPro"/>
</dbReference>
<evidence type="ECO:0000313" key="8">
    <source>
        <dbReference type="Proteomes" id="UP000198210"/>
    </source>
</evidence>
<feature type="transmembrane region" description="Helical" evidence="5">
    <location>
        <begin position="138"/>
        <end position="158"/>
    </location>
</feature>
<gene>
    <name evidence="7" type="ORF">GA0074704_5110</name>
</gene>
<dbReference type="EMBL" id="LT607751">
    <property type="protein sequence ID" value="SCG74993.1"/>
    <property type="molecule type" value="Genomic_DNA"/>
</dbReference>
<evidence type="ECO:0000256" key="1">
    <source>
        <dbReference type="ARBA" id="ARBA00004141"/>
    </source>
</evidence>
<evidence type="ECO:0000256" key="4">
    <source>
        <dbReference type="ARBA" id="ARBA00023136"/>
    </source>
</evidence>
<reference evidence="7 8" key="1">
    <citation type="submission" date="2016-06" db="EMBL/GenBank/DDBJ databases">
        <authorList>
            <person name="Kjaerup R.B."/>
            <person name="Dalgaard T.S."/>
            <person name="Juul-Madsen H.R."/>
        </authorList>
    </citation>
    <scope>NUCLEOTIDE SEQUENCE [LARGE SCALE GENOMIC DNA]</scope>
    <source>
        <strain evidence="7 8">DSM 45097</strain>
    </source>
</reference>
<keyword evidence="3 5" id="KW-1133">Transmembrane helix</keyword>
<dbReference type="GO" id="GO:0016020">
    <property type="term" value="C:membrane"/>
    <property type="evidence" value="ECO:0007669"/>
    <property type="project" value="UniProtKB-SubCell"/>
</dbReference>
<evidence type="ECO:0000256" key="2">
    <source>
        <dbReference type="ARBA" id="ARBA00022692"/>
    </source>
</evidence>
<keyword evidence="2 5" id="KW-0812">Transmembrane</keyword>
<dbReference type="UniPathway" id="UPA00895"/>
<proteinExistence type="predicted"/>
<protein>
    <submittedName>
        <fullName evidence="7">Methylamine utilisation protein MauE</fullName>
    </submittedName>
</protein>
<feature type="transmembrane region" description="Helical" evidence="5">
    <location>
        <begin position="112"/>
        <end position="132"/>
    </location>
</feature>
<name>A0A1C5JWU0_9ACTN</name>
<dbReference type="InterPro" id="IPR009908">
    <property type="entry name" value="Methylamine_util_MauE"/>
</dbReference>